<dbReference type="EMBL" id="BMAW01008787">
    <property type="protein sequence ID" value="GFT10270.1"/>
    <property type="molecule type" value="Genomic_DNA"/>
</dbReference>
<accession>A0A8X6NF88</accession>
<gene>
    <name evidence="1" type="ORF">NPIL_699121</name>
</gene>
<name>A0A8X6NF88_NEPPI</name>
<comment type="caution">
    <text evidence="1">The sequence shown here is derived from an EMBL/GenBank/DDBJ whole genome shotgun (WGS) entry which is preliminary data.</text>
</comment>
<dbReference type="InterPro" id="IPR052560">
    <property type="entry name" value="RdDP_mobile_element"/>
</dbReference>
<sequence length="98" mass="11571">MNTTEKTAQKRFLNDIFSIEELRECIGSLKRKKQSGTDNIFPGFLKHHVPEAQNILLPFYNTFWNEMTIIRTDWVRAIVIPIHKKGKRINDLVSYRPI</sequence>
<dbReference type="PANTHER" id="PTHR36688:SF1">
    <property type="entry name" value="ENDONUCLEASE_EXONUCLEASE_PHOSPHATASE DOMAIN-CONTAINING PROTEIN"/>
    <property type="match status" value="1"/>
</dbReference>
<dbReference type="PANTHER" id="PTHR36688">
    <property type="entry name" value="ENDO/EXONUCLEASE/PHOSPHATASE DOMAIN-CONTAINING PROTEIN"/>
    <property type="match status" value="1"/>
</dbReference>
<protein>
    <recommendedName>
        <fullName evidence="3">Reverse transcriptase</fullName>
    </recommendedName>
</protein>
<dbReference type="AlphaFoldDB" id="A0A8X6NF88"/>
<dbReference type="OrthoDB" id="6429725at2759"/>
<evidence type="ECO:0008006" key="3">
    <source>
        <dbReference type="Google" id="ProtNLM"/>
    </source>
</evidence>
<evidence type="ECO:0000313" key="2">
    <source>
        <dbReference type="Proteomes" id="UP000887013"/>
    </source>
</evidence>
<keyword evidence="2" id="KW-1185">Reference proteome</keyword>
<reference evidence="1" key="1">
    <citation type="submission" date="2020-08" db="EMBL/GenBank/DDBJ databases">
        <title>Multicomponent nature underlies the extraordinary mechanical properties of spider dragline silk.</title>
        <authorList>
            <person name="Kono N."/>
            <person name="Nakamura H."/>
            <person name="Mori M."/>
            <person name="Yoshida Y."/>
            <person name="Ohtoshi R."/>
            <person name="Malay A.D."/>
            <person name="Moran D.A.P."/>
            <person name="Tomita M."/>
            <person name="Numata K."/>
            <person name="Arakawa K."/>
        </authorList>
    </citation>
    <scope>NUCLEOTIDE SEQUENCE</scope>
</reference>
<evidence type="ECO:0000313" key="1">
    <source>
        <dbReference type="EMBL" id="GFT10270.1"/>
    </source>
</evidence>
<organism evidence="1 2">
    <name type="scientific">Nephila pilipes</name>
    <name type="common">Giant wood spider</name>
    <name type="synonym">Nephila maculata</name>
    <dbReference type="NCBI Taxonomy" id="299642"/>
    <lineage>
        <taxon>Eukaryota</taxon>
        <taxon>Metazoa</taxon>
        <taxon>Ecdysozoa</taxon>
        <taxon>Arthropoda</taxon>
        <taxon>Chelicerata</taxon>
        <taxon>Arachnida</taxon>
        <taxon>Araneae</taxon>
        <taxon>Araneomorphae</taxon>
        <taxon>Entelegynae</taxon>
        <taxon>Araneoidea</taxon>
        <taxon>Nephilidae</taxon>
        <taxon>Nephila</taxon>
    </lineage>
</organism>
<dbReference type="Proteomes" id="UP000887013">
    <property type="component" value="Unassembled WGS sequence"/>
</dbReference>
<proteinExistence type="predicted"/>